<keyword evidence="6" id="KW-0597">Phosphoprotein</keyword>
<evidence type="ECO:0000256" key="14">
    <source>
        <dbReference type="SAM" id="MobiDB-lite"/>
    </source>
</evidence>
<evidence type="ECO:0000256" key="6">
    <source>
        <dbReference type="ARBA" id="ARBA00022553"/>
    </source>
</evidence>
<protein>
    <recommendedName>
        <fullName evidence="12">Dynactin subunit 4</fullName>
    </recommendedName>
</protein>
<organism evidence="15 16">
    <name type="scientific">Cutaneotrichosporon oleaginosum</name>
    <dbReference type="NCBI Taxonomy" id="879819"/>
    <lineage>
        <taxon>Eukaryota</taxon>
        <taxon>Fungi</taxon>
        <taxon>Dikarya</taxon>
        <taxon>Basidiomycota</taxon>
        <taxon>Agaricomycotina</taxon>
        <taxon>Tremellomycetes</taxon>
        <taxon>Trichosporonales</taxon>
        <taxon>Trichosporonaceae</taxon>
        <taxon>Cutaneotrichosporon</taxon>
    </lineage>
</organism>
<evidence type="ECO:0000256" key="3">
    <source>
        <dbReference type="ARBA" id="ARBA00004657"/>
    </source>
</evidence>
<feature type="compositionally biased region" description="Acidic residues" evidence="14">
    <location>
        <begin position="447"/>
        <end position="456"/>
    </location>
</feature>
<feature type="region of interest" description="Disordered" evidence="14">
    <location>
        <begin position="209"/>
        <end position="249"/>
    </location>
</feature>
<keyword evidence="7" id="KW-0832">Ubl conjugation</keyword>
<dbReference type="EMBL" id="KQ087179">
    <property type="protein sequence ID" value="KLT45998.1"/>
    <property type="molecule type" value="Genomic_DNA"/>
</dbReference>
<keyword evidence="10" id="KW-0206">Cytoskeleton</keyword>
<reference evidence="15 16" key="1">
    <citation type="submission" date="2015-03" db="EMBL/GenBank/DDBJ databases">
        <title>Genomics and transcriptomics of the oil-accumulating basidiomycete yeast T. oleaginosus allow insights into substrate utilization and the diverse evolutionary trajectories of mating systems in fungi.</title>
        <authorList>
            <consortium name="DOE Joint Genome Institute"/>
            <person name="Kourist R."/>
            <person name="Kracht O."/>
            <person name="Bracharz F."/>
            <person name="Lipzen A."/>
            <person name="Nolan M."/>
            <person name="Ohm R."/>
            <person name="Grigoriev I."/>
            <person name="Sun S."/>
            <person name="Heitman J."/>
            <person name="Bruck T."/>
            <person name="Nowrousian M."/>
        </authorList>
    </citation>
    <scope>NUCLEOTIDE SEQUENCE [LARGE SCALE GENOMIC DNA]</scope>
    <source>
        <strain evidence="15 16">IBC0246</strain>
    </source>
</reference>
<dbReference type="InterPro" id="IPR008603">
    <property type="entry name" value="DCTN4"/>
</dbReference>
<dbReference type="RefSeq" id="XP_018282489.1">
    <property type="nucleotide sequence ID" value="XM_018420647.1"/>
</dbReference>
<evidence type="ECO:0000313" key="16">
    <source>
        <dbReference type="Proteomes" id="UP000053611"/>
    </source>
</evidence>
<keyword evidence="9" id="KW-0175">Coiled coil</keyword>
<evidence type="ECO:0000256" key="1">
    <source>
        <dbReference type="ARBA" id="ARBA00004300"/>
    </source>
</evidence>
<evidence type="ECO:0000256" key="10">
    <source>
        <dbReference type="ARBA" id="ARBA00023212"/>
    </source>
</evidence>
<dbReference type="GO" id="GO:0001725">
    <property type="term" value="C:stress fiber"/>
    <property type="evidence" value="ECO:0007669"/>
    <property type="project" value="UniProtKB-SubCell"/>
</dbReference>
<keyword evidence="16" id="KW-1185">Reference proteome</keyword>
<keyword evidence="8" id="KW-0007">Acetylation</keyword>
<keyword evidence="5" id="KW-1017">Isopeptide bond</keyword>
<evidence type="ECO:0000256" key="5">
    <source>
        <dbReference type="ARBA" id="ARBA00022499"/>
    </source>
</evidence>
<feature type="region of interest" description="Disordered" evidence="14">
    <location>
        <begin position="447"/>
        <end position="483"/>
    </location>
</feature>
<evidence type="ECO:0000256" key="9">
    <source>
        <dbReference type="ARBA" id="ARBA00023054"/>
    </source>
</evidence>
<evidence type="ECO:0000256" key="8">
    <source>
        <dbReference type="ARBA" id="ARBA00022990"/>
    </source>
</evidence>
<evidence type="ECO:0000256" key="7">
    <source>
        <dbReference type="ARBA" id="ARBA00022843"/>
    </source>
</evidence>
<dbReference type="GO" id="GO:0005869">
    <property type="term" value="C:dynactin complex"/>
    <property type="evidence" value="ECO:0007669"/>
    <property type="project" value="InterPro"/>
</dbReference>
<keyword evidence="4" id="KW-0963">Cytoplasm</keyword>
<evidence type="ECO:0000256" key="13">
    <source>
        <dbReference type="ARBA" id="ARBA00093507"/>
    </source>
</evidence>
<evidence type="ECO:0000256" key="4">
    <source>
        <dbReference type="ARBA" id="ARBA00022490"/>
    </source>
</evidence>
<feature type="region of interest" description="Disordered" evidence="14">
    <location>
        <begin position="169"/>
        <end position="196"/>
    </location>
</feature>
<dbReference type="STRING" id="879819.A0A0J0XY73"/>
<evidence type="ECO:0000256" key="12">
    <source>
        <dbReference type="ARBA" id="ARBA00034864"/>
    </source>
</evidence>
<dbReference type="OrthoDB" id="283815at2759"/>
<dbReference type="PANTHER" id="PTHR13034">
    <property type="entry name" value="DYNACTIN P62 SUBUNIT"/>
    <property type="match status" value="1"/>
</dbReference>
<sequence length="550" mass="61279">MPPSVLFHCAHQDTPHAPLPPAYASSFSAFSPLDTLYFCEECDAIRCDQCVVVEVASYYCPSCLFDVPSHNVRTDKNRCARSCFQCPQCSSGLATIASEASKDVKSEERTGGAPYFLICAACKWSSTEIGWLFDKPSGLAGQSERQFSQSELVQGEYDSLKDSLEKYMAQSAPPPPAQSTTTSKEKRLSHQRTPSRHLAQIAASRALGRDVPGLPPLKSAARKARLRREEGDKGGSARDEMPPYVAKGSWRDTGLERGLADVDAMREMDSEDIVVLERRWANAWDPERLAKKAIPSRVPLQTRQMKRCPSCRHTLVQPQPDAKSVRMPIKVVAFNYLPTVELGRRRRRISEELNEDATDEDLERKRRERRRTRLPVGREEDEPMATPLQAGEVYSFQLAFTNPLYDPIQIRLAAAHQPKPPVPANHHIFIPTAHFAVGALKDAWAYDEEDEDEGGSDEGLGVGADAGKGRMSLGAHRHRGRETGVEKRGNVTKVGIEVDVYKDASGPVEFDLEVRFTYRADDGEEGKDGTKAEYKTFMFWTRVCAGEVCE</sequence>
<comment type="subunit">
    <text evidence="13">Subunit of dynactin, a multiprotein complex part of a tripartite complex with dynein and a adapter, such as BICDL1, BICD2 or HOOK3. The dynactin complex is built around ACTR1A/ACTB filament and consists of an actin-related filament composed of a shoulder domain, a pointed end and a barbed end. Its length is defined by its flexible shoulder domain. The soulder is composed of 2 DCTN1 subunits, 4 DCTN2 and 2 DCTN3. The 4 DCNT2 (via N-terminus) bind the ACTR1A filament and act as molecular rulers to determine the length. The pointed end is important for binding dynein-dynactin cargo adapters. Consists of 4 subunits: ACTR10, DCNT4, DCTN5 and DCTN6. The barbed end is composed of a CAPZA1:CAPZB heterodimers, which binds ACTR1A/ACTB filament and dynactin and stabilizes dynactin. Interacts with ATP7B, but not ATP7A, in a copper-dependent manner. Interacts with ANK2; this interaction is required for localization at costameres. Interacts with N4BP2L1.</text>
</comment>
<feature type="compositionally biased region" description="Basic and acidic residues" evidence="14">
    <location>
        <begin position="227"/>
        <end position="241"/>
    </location>
</feature>
<feature type="compositionally biased region" description="Gly residues" evidence="14">
    <location>
        <begin position="457"/>
        <end position="466"/>
    </location>
</feature>
<name>A0A0J0XY73_9TREE</name>
<accession>A0A0J0XY73</accession>
<proteinExistence type="inferred from homology"/>
<evidence type="ECO:0000313" key="15">
    <source>
        <dbReference type="EMBL" id="KLT45998.1"/>
    </source>
</evidence>
<dbReference type="PANTHER" id="PTHR13034:SF2">
    <property type="entry name" value="DYNACTIN SUBUNIT 4"/>
    <property type="match status" value="1"/>
</dbReference>
<comment type="similarity">
    <text evidence="11">Belongs to the dynactin subunit 4 family.</text>
</comment>
<dbReference type="Pfam" id="PF05502">
    <property type="entry name" value="Dynactin_p62"/>
    <property type="match status" value="2"/>
</dbReference>
<dbReference type="Proteomes" id="UP000053611">
    <property type="component" value="Unassembled WGS sequence"/>
</dbReference>
<dbReference type="AlphaFoldDB" id="A0A0J0XY73"/>
<evidence type="ECO:0000256" key="11">
    <source>
        <dbReference type="ARBA" id="ARBA00034776"/>
    </source>
</evidence>
<evidence type="ECO:0000256" key="2">
    <source>
        <dbReference type="ARBA" id="ARBA00004529"/>
    </source>
</evidence>
<gene>
    <name evidence="15" type="ORF">CC85DRAFT_254515</name>
</gene>
<dbReference type="GeneID" id="28981250"/>
<comment type="subcellular location">
    <subcellularLocation>
        <location evidence="1">Cytoplasm</location>
        <location evidence="1">Cytoskeleton</location>
        <location evidence="1">Microtubule organizing center</location>
        <location evidence="1">Centrosome</location>
    </subcellularLocation>
    <subcellularLocation>
        <location evidence="2">Cytoplasm</location>
        <location evidence="2">Cytoskeleton</location>
        <location evidence="2">Stress fiber</location>
    </subcellularLocation>
    <subcellularLocation>
        <location evidence="3">Cytoplasm</location>
        <location evidence="3">Myofibril</location>
    </subcellularLocation>
</comment>